<proteinExistence type="predicted"/>
<dbReference type="AlphaFoldDB" id="A0A1G6MU52"/>
<name>A0A1G6MU52_9PSEU</name>
<accession>A0A1G6MU52</accession>
<dbReference type="Proteomes" id="UP000199501">
    <property type="component" value="Unassembled WGS sequence"/>
</dbReference>
<keyword evidence="1" id="KW-0812">Transmembrane</keyword>
<dbReference type="InterPro" id="IPR035197">
    <property type="entry name" value="DUF5313"/>
</dbReference>
<evidence type="ECO:0000313" key="3">
    <source>
        <dbReference type="Proteomes" id="UP000199501"/>
    </source>
</evidence>
<dbReference type="EMBL" id="FMZZ01000003">
    <property type="protein sequence ID" value="SDC58737.1"/>
    <property type="molecule type" value="Genomic_DNA"/>
</dbReference>
<dbReference type="Pfam" id="PF17240">
    <property type="entry name" value="DUF5313"/>
    <property type="match status" value="1"/>
</dbReference>
<evidence type="ECO:0008006" key="4">
    <source>
        <dbReference type="Google" id="ProtNLM"/>
    </source>
</evidence>
<organism evidence="2 3">
    <name type="scientific">Actinokineospora iranica</name>
    <dbReference type="NCBI Taxonomy" id="1271860"/>
    <lineage>
        <taxon>Bacteria</taxon>
        <taxon>Bacillati</taxon>
        <taxon>Actinomycetota</taxon>
        <taxon>Actinomycetes</taxon>
        <taxon>Pseudonocardiales</taxon>
        <taxon>Pseudonocardiaceae</taxon>
        <taxon>Actinokineospora</taxon>
    </lineage>
</organism>
<feature type="transmembrane region" description="Helical" evidence="1">
    <location>
        <begin position="69"/>
        <end position="90"/>
    </location>
</feature>
<keyword evidence="1" id="KW-1133">Transmembrane helix</keyword>
<dbReference type="OrthoDB" id="5195204at2"/>
<dbReference type="RefSeq" id="WP_091449325.1">
    <property type="nucleotide sequence ID" value="NZ_FMZZ01000003.1"/>
</dbReference>
<reference evidence="3" key="1">
    <citation type="submission" date="2016-10" db="EMBL/GenBank/DDBJ databases">
        <authorList>
            <person name="Varghese N."/>
            <person name="Submissions S."/>
        </authorList>
    </citation>
    <scope>NUCLEOTIDE SEQUENCE [LARGE SCALE GENOMIC DNA]</scope>
    <source>
        <strain evidence="3">IBRC-M 10403</strain>
    </source>
</reference>
<protein>
    <recommendedName>
        <fullName evidence="4">DUF5313 domain-containing protein</fullName>
    </recommendedName>
</protein>
<gene>
    <name evidence="2" type="ORF">SAMN05216174_10314</name>
</gene>
<sequence length="130" mass="14836">MAIRRPDPVHWVYFQYGGRLPDRYREWVLHNSTCRTWLARAFVRGMVQVLPILALLFVGLGVFGGSWPLAAGSVLLGFLVSLRFTLAYAVESVDARLVQHGYPPEYGSAVRKREDAAAAARYRDRWARER</sequence>
<evidence type="ECO:0000256" key="1">
    <source>
        <dbReference type="SAM" id="Phobius"/>
    </source>
</evidence>
<keyword evidence="3" id="KW-1185">Reference proteome</keyword>
<dbReference type="STRING" id="1271860.SAMN05216174_10314"/>
<evidence type="ECO:0000313" key="2">
    <source>
        <dbReference type="EMBL" id="SDC58737.1"/>
    </source>
</evidence>
<feature type="transmembrane region" description="Helical" evidence="1">
    <location>
        <begin position="41"/>
        <end position="63"/>
    </location>
</feature>
<keyword evidence="1" id="KW-0472">Membrane</keyword>